<accession>A0A5C4TJC9</accession>
<protein>
    <submittedName>
        <fullName evidence="3">DegV family protein</fullName>
    </submittedName>
</protein>
<dbReference type="Gene3D" id="3.40.50.10170">
    <property type="match status" value="1"/>
</dbReference>
<dbReference type="PANTHER" id="PTHR33434:SF2">
    <property type="entry name" value="FATTY ACID-BINDING PROTEIN TM_1468"/>
    <property type="match status" value="1"/>
</dbReference>
<comment type="function">
    <text evidence="1">May bind long-chain fatty acids, such as palmitate, and may play a role in lipid transport or fatty acid metabolism.</text>
</comment>
<evidence type="ECO:0000313" key="3">
    <source>
        <dbReference type="EMBL" id="TNK90690.1"/>
    </source>
</evidence>
<evidence type="ECO:0000256" key="1">
    <source>
        <dbReference type="ARBA" id="ARBA00003238"/>
    </source>
</evidence>
<dbReference type="NCBIfam" id="TIGR00762">
    <property type="entry name" value="DegV"/>
    <property type="match status" value="1"/>
</dbReference>
<dbReference type="EMBL" id="QFCR01000005">
    <property type="protein sequence ID" value="TNK90690.1"/>
    <property type="molecule type" value="Genomic_DNA"/>
</dbReference>
<dbReference type="SUPFAM" id="SSF82549">
    <property type="entry name" value="DAK1/DegV-like"/>
    <property type="match status" value="1"/>
</dbReference>
<dbReference type="InterPro" id="IPR050270">
    <property type="entry name" value="DegV_domain_contain"/>
</dbReference>
<dbReference type="InterPro" id="IPR003797">
    <property type="entry name" value="DegV"/>
</dbReference>
<dbReference type="Proteomes" id="UP000313312">
    <property type="component" value="Unassembled WGS sequence"/>
</dbReference>
<dbReference type="Gene3D" id="3.30.1180.10">
    <property type="match status" value="1"/>
</dbReference>
<dbReference type="PANTHER" id="PTHR33434">
    <property type="entry name" value="DEGV DOMAIN-CONTAINING PROTEIN DR_1986-RELATED"/>
    <property type="match status" value="1"/>
</dbReference>
<dbReference type="GO" id="GO:0008289">
    <property type="term" value="F:lipid binding"/>
    <property type="evidence" value="ECO:0007669"/>
    <property type="project" value="UniProtKB-KW"/>
</dbReference>
<dbReference type="InterPro" id="IPR043168">
    <property type="entry name" value="DegV_C"/>
</dbReference>
<dbReference type="AlphaFoldDB" id="A0A5C4TJC9"/>
<sequence>MCATKEILMIHIVTDTTTQLNAEEIKKYKIQMVSLQVMFEGKTYKDQIDISSKEFSDILATKKEFPTTSQPSMGDFIAAYQSIIDQDPDAQIISIHIASVLSGTSSTATVAAQQFPNQIKVINSESAARGTSFLVLKAAQLAEAGAELETIIQRLKNLIPDNKVYLFINNLDYLVKGGRASKATGFISSVIRLKPVLTLENDKLQFKYKCRGKKQQRKIENQIVADIIANPNVKDVGLPFVDDDSEVRRIAAEILEARPDINTEISYVSPSLMLHAGPGGFAIIYNEQSQIF</sequence>
<organism evidence="3 4">
    <name type="scientific">Fructilactobacillus sanfranciscensis</name>
    <name type="common">Lactobacillus sanfranciscensis</name>
    <dbReference type="NCBI Taxonomy" id="1625"/>
    <lineage>
        <taxon>Bacteria</taxon>
        <taxon>Bacillati</taxon>
        <taxon>Bacillota</taxon>
        <taxon>Bacilli</taxon>
        <taxon>Lactobacillales</taxon>
        <taxon>Lactobacillaceae</taxon>
        <taxon>Fructilactobacillus</taxon>
    </lineage>
</organism>
<evidence type="ECO:0000256" key="2">
    <source>
        <dbReference type="ARBA" id="ARBA00023121"/>
    </source>
</evidence>
<keyword evidence="2" id="KW-0446">Lipid-binding</keyword>
<evidence type="ECO:0000313" key="4">
    <source>
        <dbReference type="Proteomes" id="UP000313312"/>
    </source>
</evidence>
<dbReference type="Pfam" id="PF02645">
    <property type="entry name" value="DegV"/>
    <property type="match status" value="1"/>
</dbReference>
<proteinExistence type="predicted"/>
<gene>
    <name evidence="3" type="ORF">DID87_02550</name>
</gene>
<name>A0A5C4TJC9_FRUSA</name>
<comment type="caution">
    <text evidence="3">The sequence shown here is derived from an EMBL/GenBank/DDBJ whole genome shotgun (WGS) entry which is preliminary data.</text>
</comment>
<reference evidence="3 4" key="1">
    <citation type="submission" date="2018-05" db="EMBL/GenBank/DDBJ databases">
        <title>Lactobacillus sanfranciscensis Ah4 draft denome sequence.</title>
        <authorList>
            <person name="Zhang G."/>
        </authorList>
    </citation>
    <scope>NUCLEOTIDE SEQUENCE [LARGE SCALE GENOMIC DNA]</scope>
    <source>
        <strain evidence="3 4">Ah4</strain>
    </source>
</reference>
<dbReference type="PROSITE" id="PS51482">
    <property type="entry name" value="DEGV"/>
    <property type="match status" value="1"/>
</dbReference>